<dbReference type="AlphaFoldDB" id="A0AA42B6J1"/>
<comment type="caution">
    <text evidence="1">The sequence shown here is derived from an EMBL/GenBank/DDBJ whole genome shotgun (WGS) entry which is preliminary data.</text>
</comment>
<gene>
    <name evidence="1" type="ORF">NAF29_02250</name>
</gene>
<keyword evidence="2" id="KW-1185">Reference proteome</keyword>
<sequence length="74" mass="7480">MDSNINVNAVLAKPLGNVTLGSATLNLENPTVKLGAGIAGFKTKVGLALDINAGTLKISGKLCAPFVGSTTIHF</sequence>
<dbReference type="RefSeq" id="WP_251259855.1">
    <property type="nucleotide sequence ID" value="NZ_JAMQGP010000001.1"/>
</dbReference>
<reference evidence="1 2" key="1">
    <citation type="journal article" date="2013" name="Antonie Van Leeuwenhoek">
        <title>Echinimonas agarilytica gen. nov., sp. nov., a new gammaproteobacterium isolated from the sea urchin Strongylocentrotus intermedius.</title>
        <authorList>
            <person name="Nedashkovskaya O.I."/>
            <person name="Stenkova A.M."/>
            <person name="Zhukova N.V."/>
            <person name="Van Trappen S."/>
            <person name="Lee J.S."/>
            <person name="Kim S.B."/>
        </authorList>
    </citation>
    <scope>NUCLEOTIDE SEQUENCE [LARGE SCALE GENOMIC DNA]</scope>
    <source>
        <strain evidence="1 2">KMM 6351</strain>
    </source>
</reference>
<evidence type="ECO:0000313" key="2">
    <source>
        <dbReference type="Proteomes" id="UP001165393"/>
    </source>
</evidence>
<organism evidence="1 2">
    <name type="scientific">Echinimonas agarilytica</name>
    <dbReference type="NCBI Taxonomy" id="1215918"/>
    <lineage>
        <taxon>Bacteria</taxon>
        <taxon>Pseudomonadati</taxon>
        <taxon>Pseudomonadota</taxon>
        <taxon>Gammaproteobacteria</taxon>
        <taxon>Alteromonadales</taxon>
        <taxon>Echinimonadaceae</taxon>
        <taxon>Echinimonas</taxon>
    </lineage>
</organism>
<proteinExistence type="predicted"/>
<dbReference type="EMBL" id="JAMQGP010000001">
    <property type="protein sequence ID" value="MCM2678491.1"/>
    <property type="molecule type" value="Genomic_DNA"/>
</dbReference>
<name>A0AA42B6J1_9GAMM</name>
<protein>
    <submittedName>
        <fullName evidence="1">Uncharacterized protein</fullName>
    </submittedName>
</protein>
<dbReference type="Proteomes" id="UP001165393">
    <property type="component" value="Unassembled WGS sequence"/>
</dbReference>
<accession>A0AA42B6J1</accession>
<evidence type="ECO:0000313" key="1">
    <source>
        <dbReference type="EMBL" id="MCM2678491.1"/>
    </source>
</evidence>